<evidence type="ECO:0000256" key="1">
    <source>
        <dbReference type="ARBA" id="ARBA00004123"/>
    </source>
</evidence>
<keyword evidence="7" id="KW-0539">Nucleus</keyword>
<keyword evidence="3" id="KW-0862">Zinc</keyword>
<name>A0AAV5GSN5_9BASI</name>
<keyword evidence="5" id="KW-0238">DNA-binding</keyword>
<dbReference type="PROSITE" id="PS50048">
    <property type="entry name" value="ZN2_CY6_FUNGAL_2"/>
    <property type="match status" value="1"/>
</dbReference>
<dbReference type="Proteomes" id="UP001342314">
    <property type="component" value="Unassembled WGS sequence"/>
</dbReference>
<keyword evidence="11" id="KW-1185">Reference proteome</keyword>
<dbReference type="CDD" id="cd12148">
    <property type="entry name" value="fungal_TF_MHR"/>
    <property type="match status" value="1"/>
</dbReference>
<dbReference type="PROSITE" id="PS00463">
    <property type="entry name" value="ZN2_CY6_FUNGAL_1"/>
    <property type="match status" value="1"/>
</dbReference>
<evidence type="ECO:0000256" key="8">
    <source>
        <dbReference type="SAM" id="MobiDB-lite"/>
    </source>
</evidence>
<feature type="compositionally biased region" description="Basic and acidic residues" evidence="8">
    <location>
        <begin position="105"/>
        <end position="114"/>
    </location>
</feature>
<dbReference type="GO" id="GO:0008270">
    <property type="term" value="F:zinc ion binding"/>
    <property type="evidence" value="ECO:0007669"/>
    <property type="project" value="InterPro"/>
</dbReference>
<comment type="subcellular location">
    <subcellularLocation>
        <location evidence="1">Nucleus</location>
    </subcellularLocation>
</comment>
<dbReference type="InterPro" id="IPR001138">
    <property type="entry name" value="Zn2Cys6_DnaBD"/>
</dbReference>
<dbReference type="PANTHER" id="PTHR31313:SF81">
    <property type="entry name" value="TY1 ENHANCER ACTIVATOR"/>
    <property type="match status" value="1"/>
</dbReference>
<comment type="caution">
    <text evidence="10">The sequence shown here is derived from an EMBL/GenBank/DDBJ whole genome shotgun (WGS) entry which is preliminary data.</text>
</comment>
<feature type="region of interest" description="Disordered" evidence="8">
    <location>
        <begin position="92"/>
        <end position="125"/>
    </location>
</feature>
<dbReference type="Pfam" id="PF04082">
    <property type="entry name" value="Fungal_trans"/>
    <property type="match status" value="1"/>
</dbReference>
<evidence type="ECO:0000259" key="9">
    <source>
        <dbReference type="PROSITE" id="PS50048"/>
    </source>
</evidence>
<keyword evidence="4" id="KW-0805">Transcription regulation</keyword>
<dbReference type="GO" id="GO:0005634">
    <property type="term" value="C:nucleus"/>
    <property type="evidence" value="ECO:0007669"/>
    <property type="project" value="UniProtKB-SubCell"/>
</dbReference>
<dbReference type="GO" id="GO:0006351">
    <property type="term" value="P:DNA-templated transcription"/>
    <property type="evidence" value="ECO:0007669"/>
    <property type="project" value="InterPro"/>
</dbReference>
<feature type="domain" description="Zn(2)-C6 fungal-type" evidence="9">
    <location>
        <begin position="33"/>
        <end position="62"/>
    </location>
</feature>
<evidence type="ECO:0000256" key="4">
    <source>
        <dbReference type="ARBA" id="ARBA00023015"/>
    </source>
</evidence>
<dbReference type="SMART" id="SM00066">
    <property type="entry name" value="GAL4"/>
    <property type="match status" value="1"/>
</dbReference>
<evidence type="ECO:0000313" key="10">
    <source>
        <dbReference type="EMBL" id="GJN93253.1"/>
    </source>
</evidence>
<dbReference type="EMBL" id="BQKY01000013">
    <property type="protein sequence ID" value="GJN93253.1"/>
    <property type="molecule type" value="Genomic_DNA"/>
</dbReference>
<evidence type="ECO:0000256" key="3">
    <source>
        <dbReference type="ARBA" id="ARBA00022833"/>
    </source>
</evidence>
<accession>A0AAV5GSN5</accession>
<evidence type="ECO:0000256" key="7">
    <source>
        <dbReference type="ARBA" id="ARBA00023242"/>
    </source>
</evidence>
<sequence length="628" mass="68731">MLRQTRPDTGSRKVVSHGTAEATGRKGKNSSKACSGCRRRKSKCDGGNPCSTCELYCDTCTYTQEQDGRRPAAKAYVSALEERVRHLEGLLNARQDPSGGAGEPHGAESHRTDGDEATQPFGPVDWRRHLPPELAEWDEELHEDLLARFFAYFNTWCLWVDEDSFRRDLALCLSSNPLAPSRTSFYSPLLHNAIIALACALSNDTRVSDRSAARACAARAKALLEDEGERPQLSTQQGLLLVGSYHSGNSLQGLGYLYSGIGFRMSQTLGLGIDCSPLLERGVITAAMKQQRTRVMWTAYVQDNYVGRNPSILRSTLELALPEIDPELDQHPWLGPANATEKKALPSFASSTFHWLCRLAIIEEHVLTAVYALRVNLYSAQTLNRISEIALDLETWASSLPISLRIAPQTIKPPPPHIILLNALYQFVVILLYRPYYIRHNAEMNSPLNDTAVKRCSSAATRIVALFELYQRSPGLRYAPISATQMAFGAATTHLLALVNAESAQQRKKAAELRDSTHACSRILREMGKGYTCALQTADIFDGLVEKWANPSPPADGDSPVSSAEPGETASAAAPVQLAAAQALDPHSDLARELLRLGWKPPTAASLPTALMPVPPSAQARVLNSALR</sequence>
<reference evidence="10 11" key="1">
    <citation type="submission" date="2021-12" db="EMBL/GenBank/DDBJ databases">
        <title>High titer production of polyol ester of fatty acids by Rhodotorula paludigena BS15 towards product separation-free biomass refinery.</title>
        <authorList>
            <person name="Mano J."/>
            <person name="Ono H."/>
            <person name="Tanaka T."/>
            <person name="Naito K."/>
            <person name="Sushida H."/>
            <person name="Ike M."/>
            <person name="Tokuyasu K."/>
            <person name="Kitaoka M."/>
        </authorList>
    </citation>
    <scope>NUCLEOTIDE SEQUENCE [LARGE SCALE GENOMIC DNA]</scope>
    <source>
        <strain evidence="10 11">BS15</strain>
    </source>
</reference>
<evidence type="ECO:0000256" key="2">
    <source>
        <dbReference type="ARBA" id="ARBA00022723"/>
    </source>
</evidence>
<evidence type="ECO:0000256" key="5">
    <source>
        <dbReference type="ARBA" id="ARBA00023125"/>
    </source>
</evidence>
<dbReference type="Pfam" id="PF00172">
    <property type="entry name" value="Zn_clus"/>
    <property type="match status" value="1"/>
</dbReference>
<dbReference type="SUPFAM" id="SSF57701">
    <property type="entry name" value="Zn2/Cys6 DNA-binding domain"/>
    <property type="match status" value="1"/>
</dbReference>
<dbReference type="CDD" id="cd00067">
    <property type="entry name" value="GAL4"/>
    <property type="match status" value="1"/>
</dbReference>
<dbReference type="GO" id="GO:0000981">
    <property type="term" value="F:DNA-binding transcription factor activity, RNA polymerase II-specific"/>
    <property type="evidence" value="ECO:0007669"/>
    <property type="project" value="InterPro"/>
</dbReference>
<gene>
    <name evidence="10" type="ORF">Rhopal_006300-T1</name>
</gene>
<organism evidence="10 11">
    <name type="scientific">Rhodotorula paludigena</name>
    <dbReference type="NCBI Taxonomy" id="86838"/>
    <lineage>
        <taxon>Eukaryota</taxon>
        <taxon>Fungi</taxon>
        <taxon>Dikarya</taxon>
        <taxon>Basidiomycota</taxon>
        <taxon>Pucciniomycotina</taxon>
        <taxon>Microbotryomycetes</taxon>
        <taxon>Sporidiobolales</taxon>
        <taxon>Sporidiobolaceae</taxon>
        <taxon>Rhodotorula</taxon>
    </lineage>
</organism>
<dbReference type="GO" id="GO:0003677">
    <property type="term" value="F:DNA binding"/>
    <property type="evidence" value="ECO:0007669"/>
    <property type="project" value="UniProtKB-KW"/>
</dbReference>
<feature type="region of interest" description="Disordered" evidence="8">
    <location>
        <begin position="549"/>
        <end position="572"/>
    </location>
</feature>
<dbReference type="PANTHER" id="PTHR31313">
    <property type="entry name" value="TY1 ENHANCER ACTIVATOR"/>
    <property type="match status" value="1"/>
</dbReference>
<protein>
    <recommendedName>
        <fullName evidence="9">Zn(2)-C6 fungal-type domain-containing protein</fullName>
    </recommendedName>
</protein>
<dbReference type="InterPro" id="IPR036864">
    <property type="entry name" value="Zn2-C6_fun-type_DNA-bd_sf"/>
</dbReference>
<feature type="region of interest" description="Disordered" evidence="8">
    <location>
        <begin position="1"/>
        <end position="42"/>
    </location>
</feature>
<proteinExistence type="predicted"/>
<dbReference type="InterPro" id="IPR007219">
    <property type="entry name" value="XnlR_reg_dom"/>
</dbReference>
<dbReference type="Gene3D" id="4.10.240.10">
    <property type="entry name" value="Zn(2)-C6 fungal-type DNA-binding domain"/>
    <property type="match status" value="1"/>
</dbReference>
<feature type="compositionally biased region" description="Basic and acidic residues" evidence="8">
    <location>
        <begin position="1"/>
        <end position="11"/>
    </location>
</feature>
<dbReference type="AlphaFoldDB" id="A0AAV5GSN5"/>
<keyword evidence="2" id="KW-0479">Metal-binding</keyword>
<evidence type="ECO:0000313" key="11">
    <source>
        <dbReference type="Proteomes" id="UP001342314"/>
    </source>
</evidence>
<evidence type="ECO:0000256" key="6">
    <source>
        <dbReference type="ARBA" id="ARBA00023163"/>
    </source>
</evidence>
<dbReference type="InterPro" id="IPR051615">
    <property type="entry name" value="Transcr_Regulatory_Elem"/>
</dbReference>
<keyword evidence="6" id="KW-0804">Transcription</keyword>